<name>A0A4S8KF78_MUSBA</name>
<comment type="caution">
    <text evidence="2">The sequence shown here is derived from an EMBL/GenBank/DDBJ whole genome shotgun (WGS) entry which is preliminary data.</text>
</comment>
<feature type="region of interest" description="Disordered" evidence="1">
    <location>
        <begin position="1"/>
        <end position="23"/>
    </location>
</feature>
<reference evidence="2 3" key="1">
    <citation type="journal article" date="2019" name="Nat. Plants">
        <title>Genome sequencing of Musa balbisiana reveals subgenome evolution and function divergence in polyploid bananas.</title>
        <authorList>
            <person name="Yao X."/>
        </authorList>
    </citation>
    <scope>NUCLEOTIDE SEQUENCE [LARGE SCALE GENOMIC DNA]</scope>
    <source>
        <strain evidence="3">cv. DH-PKW</strain>
        <tissue evidence="2">Leaves</tissue>
    </source>
</reference>
<keyword evidence="3" id="KW-1185">Reference proteome</keyword>
<proteinExistence type="predicted"/>
<evidence type="ECO:0000313" key="3">
    <source>
        <dbReference type="Proteomes" id="UP000317650"/>
    </source>
</evidence>
<dbReference type="Proteomes" id="UP000317650">
    <property type="component" value="Chromosome 4"/>
</dbReference>
<accession>A0A4S8KF78</accession>
<sequence>MGCQARSSTQPNTNQDSTPNNWTWSRPIAALKIRLLSVASVDSDLPGGRYRDFVTKKAGRKDPVLAWGFASDLRDLGFGSRNAAAREV</sequence>
<evidence type="ECO:0000256" key="1">
    <source>
        <dbReference type="SAM" id="MobiDB-lite"/>
    </source>
</evidence>
<dbReference type="EMBL" id="PYDT01000001">
    <property type="protein sequence ID" value="THU73899.1"/>
    <property type="molecule type" value="Genomic_DNA"/>
</dbReference>
<protein>
    <submittedName>
        <fullName evidence="2">Uncharacterized protein</fullName>
    </submittedName>
</protein>
<gene>
    <name evidence="2" type="ORF">C4D60_Mb04t27700</name>
</gene>
<organism evidence="2 3">
    <name type="scientific">Musa balbisiana</name>
    <name type="common">Banana</name>
    <dbReference type="NCBI Taxonomy" id="52838"/>
    <lineage>
        <taxon>Eukaryota</taxon>
        <taxon>Viridiplantae</taxon>
        <taxon>Streptophyta</taxon>
        <taxon>Embryophyta</taxon>
        <taxon>Tracheophyta</taxon>
        <taxon>Spermatophyta</taxon>
        <taxon>Magnoliopsida</taxon>
        <taxon>Liliopsida</taxon>
        <taxon>Zingiberales</taxon>
        <taxon>Musaceae</taxon>
        <taxon>Musa</taxon>
    </lineage>
</organism>
<evidence type="ECO:0000313" key="2">
    <source>
        <dbReference type="EMBL" id="THU73899.1"/>
    </source>
</evidence>
<dbReference type="AlphaFoldDB" id="A0A4S8KF78"/>